<evidence type="ECO:0000313" key="2">
    <source>
        <dbReference type="EMBL" id="KJA28992.1"/>
    </source>
</evidence>
<evidence type="ECO:0000313" key="3">
    <source>
        <dbReference type="Proteomes" id="UP000054270"/>
    </source>
</evidence>
<dbReference type="AlphaFoldDB" id="A0A0D2LLY9"/>
<keyword evidence="3" id="KW-1185">Reference proteome</keyword>
<sequence>MTPVAVLHSVRDSTSKWPSWCPMHSAAGAQNSSPEPSTRWASSRRESKHPGPPTTYSATAGALWTRAADARPPTFQIWKLSKSAPAKGAVRGRGARSPLL</sequence>
<organism evidence="2 3">
    <name type="scientific">Hypholoma sublateritium (strain FD-334 SS-4)</name>
    <dbReference type="NCBI Taxonomy" id="945553"/>
    <lineage>
        <taxon>Eukaryota</taxon>
        <taxon>Fungi</taxon>
        <taxon>Dikarya</taxon>
        <taxon>Basidiomycota</taxon>
        <taxon>Agaricomycotina</taxon>
        <taxon>Agaricomycetes</taxon>
        <taxon>Agaricomycetidae</taxon>
        <taxon>Agaricales</taxon>
        <taxon>Agaricineae</taxon>
        <taxon>Strophariaceae</taxon>
        <taxon>Hypholoma</taxon>
    </lineage>
</organism>
<evidence type="ECO:0000256" key="1">
    <source>
        <dbReference type="SAM" id="MobiDB-lite"/>
    </source>
</evidence>
<feature type="region of interest" description="Disordered" evidence="1">
    <location>
        <begin position="1"/>
        <end position="60"/>
    </location>
</feature>
<name>A0A0D2LLY9_HYPSF</name>
<proteinExistence type="predicted"/>
<accession>A0A0D2LLY9</accession>
<protein>
    <submittedName>
        <fullName evidence="2">Uncharacterized protein</fullName>
    </submittedName>
</protein>
<dbReference type="Proteomes" id="UP000054270">
    <property type="component" value="Unassembled WGS sequence"/>
</dbReference>
<feature type="compositionally biased region" description="Polar residues" evidence="1">
    <location>
        <begin position="28"/>
        <end position="41"/>
    </location>
</feature>
<dbReference type="EMBL" id="KN817520">
    <property type="protein sequence ID" value="KJA28992.1"/>
    <property type="molecule type" value="Genomic_DNA"/>
</dbReference>
<gene>
    <name evidence="2" type="ORF">HYPSUDRAFT_197107</name>
</gene>
<reference evidence="3" key="1">
    <citation type="submission" date="2014-04" db="EMBL/GenBank/DDBJ databases">
        <title>Evolutionary Origins and Diversification of the Mycorrhizal Mutualists.</title>
        <authorList>
            <consortium name="DOE Joint Genome Institute"/>
            <consortium name="Mycorrhizal Genomics Consortium"/>
            <person name="Kohler A."/>
            <person name="Kuo A."/>
            <person name="Nagy L.G."/>
            <person name="Floudas D."/>
            <person name="Copeland A."/>
            <person name="Barry K.W."/>
            <person name="Cichocki N."/>
            <person name="Veneault-Fourrey C."/>
            <person name="LaButti K."/>
            <person name="Lindquist E.A."/>
            <person name="Lipzen A."/>
            <person name="Lundell T."/>
            <person name="Morin E."/>
            <person name="Murat C."/>
            <person name="Riley R."/>
            <person name="Ohm R."/>
            <person name="Sun H."/>
            <person name="Tunlid A."/>
            <person name="Henrissat B."/>
            <person name="Grigoriev I.V."/>
            <person name="Hibbett D.S."/>
            <person name="Martin F."/>
        </authorList>
    </citation>
    <scope>NUCLEOTIDE SEQUENCE [LARGE SCALE GENOMIC DNA]</scope>
    <source>
        <strain evidence="3">FD-334 SS-4</strain>
    </source>
</reference>